<gene>
    <name evidence="15" type="primary">trkG</name>
    <name evidence="15" type="ORF">NCTC10672_01295</name>
</gene>
<feature type="transmembrane region" description="Helical" evidence="14">
    <location>
        <begin position="278"/>
        <end position="302"/>
    </location>
</feature>
<comment type="similarity">
    <text evidence="2 12">Belongs to the TrkH potassium transport family.</text>
</comment>
<feature type="binding site" evidence="13">
    <location>
        <position position="440"/>
    </location>
    <ligand>
        <name>K(+)</name>
        <dbReference type="ChEBI" id="CHEBI:29103"/>
    </ligand>
</feature>
<dbReference type="EMBL" id="UGHY01000002">
    <property type="protein sequence ID" value="STP05338.1"/>
    <property type="molecule type" value="Genomic_DNA"/>
</dbReference>
<dbReference type="GO" id="GO:0015379">
    <property type="term" value="F:potassium:chloride symporter activity"/>
    <property type="evidence" value="ECO:0007669"/>
    <property type="project" value="InterPro"/>
</dbReference>
<feature type="transmembrane region" description="Helical" evidence="14">
    <location>
        <begin position="237"/>
        <end position="257"/>
    </location>
</feature>
<feature type="binding site" evidence="13">
    <location>
        <position position="221"/>
    </location>
    <ligand>
        <name>K(+)</name>
        <dbReference type="ChEBI" id="CHEBI:29103"/>
    </ligand>
</feature>
<keyword evidence="7 14" id="KW-0812">Transmembrane</keyword>
<reference evidence="15 16" key="1">
    <citation type="submission" date="2018-06" db="EMBL/GenBank/DDBJ databases">
        <authorList>
            <consortium name="Pathogen Informatics"/>
            <person name="Doyle S."/>
        </authorList>
    </citation>
    <scope>NUCLEOTIDE SEQUENCE [LARGE SCALE GENOMIC DNA]</scope>
    <source>
        <strain evidence="15 16">NCTC10672</strain>
    </source>
</reference>
<feature type="binding site" evidence="13">
    <location>
        <position position="111"/>
    </location>
    <ligand>
        <name>K(+)</name>
        <dbReference type="ChEBI" id="CHEBI:29103"/>
    </ligand>
</feature>
<keyword evidence="3 12" id="KW-0813">Transport</keyword>
<keyword evidence="9 14" id="KW-1133">Transmembrane helix</keyword>
<evidence type="ECO:0000256" key="13">
    <source>
        <dbReference type="PIRSR" id="PIRSR006247-1"/>
    </source>
</evidence>
<dbReference type="RefSeq" id="WP_262054174.1">
    <property type="nucleotide sequence ID" value="NZ_UGHY01000002.1"/>
</dbReference>
<evidence type="ECO:0000256" key="10">
    <source>
        <dbReference type="ARBA" id="ARBA00023065"/>
    </source>
</evidence>
<protein>
    <recommendedName>
        <fullName evidence="12">Trk system potassium uptake protein</fullName>
    </recommendedName>
</protein>
<dbReference type="PANTHER" id="PTHR32024">
    <property type="entry name" value="TRK SYSTEM POTASSIUM UPTAKE PROTEIN TRKG-RELATED"/>
    <property type="match status" value="1"/>
</dbReference>
<evidence type="ECO:0000256" key="14">
    <source>
        <dbReference type="SAM" id="Phobius"/>
    </source>
</evidence>
<keyword evidence="6 12" id="KW-0633">Potassium transport</keyword>
<keyword evidence="5 12" id="KW-0997">Cell inner membrane</keyword>
<evidence type="ECO:0000313" key="15">
    <source>
        <dbReference type="EMBL" id="STP05338.1"/>
    </source>
</evidence>
<dbReference type="PANTHER" id="PTHR32024:SF2">
    <property type="entry name" value="TRK SYSTEM POTASSIUM UPTAKE PROTEIN TRKG-RELATED"/>
    <property type="match status" value="1"/>
</dbReference>
<evidence type="ECO:0000256" key="11">
    <source>
        <dbReference type="ARBA" id="ARBA00023136"/>
    </source>
</evidence>
<dbReference type="PIRSF" id="PIRSF006247">
    <property type="entry name" value="TrkH"/>
    <property type="match status" value="1"/>
</dbReference>
<dbReference type="Pfam" id="PF02386">
    <property type="entry name" value="TrkH"/>
    <property type="match status" value="1"/>
</dbReference>
<proteinExistence type="inferred from homology"/>
<keyword evidence="13" id="KW-0479">Metal-binding</keyword>
<evidence type="ECO:0000256" key="12">
    <source>
        <dbReference type="PIRNR" id="PIRNR006247"/>
    </source>
</evidence>
<feature type="transmembrane region" description="Helical" evidence="14">
    <location>
        <begin position="69"/>
        <end position="90"/>
    </location>
</feature>
<feature type="binding site" evidence="13">
    <location>
        <position position="439"/>
    </location>
    <ligand>
        <name>K(+)</name>
        <dbReference type="ChEBI" id="CHEBI:29103"/>
    </ligand>
</feature>
<dbReference type="GO" id="GO:0046872">
    <property type="term" value="F:metal ion binding"/>
    <property type="evidence" value="ECO:0007669"/>
    <property type="project" value="UniProtKB-KW"/>
</dbReference>
<dbReference type="Proteomes" id="UP000254186">
    <property type="component" value="Unassembled WGS sequence"/>
</dbReference>
<keyword evidence="4 12" id="KW-1003">Cell membrane</keyword>
<feature type="transmembrane region" description="Helical" evidence="14">
    <location>
        <begin position="12"/>
        <end position="32"/>
    </location>
</feature>
<feature type="transmembrane region" description="Helical" evidence="14">
    <location>
        <begin position="182"/>
        <end position="203"/>
    </location>
</feature>
<accession>A0A377JJW1</accession>
<organism evidence="15 16">
    <name type="scientific">Haemophilus parainfluenzae</name>
    <dbReference type="NCBI Taxonomy" id="729"/>
    <lineage>
        <taxon>Bacteria</taxon>
        <taxon>Pseudomonadati</taxon>
        <taxon>Pseudomonadota</taxon>
        <taxon>Gammaproteobacteria</taxon>
        <taxon>Pasteurellales</taxon>
        <taxon>Pasteurellaceae</taxon>
        <taxon>Haemophilus</taxon>
    </lineage>
</organism>
<keyword evidence="11 12" id="KW-0472">Membrane</keyword>
<dbReference type="InterPro" id="IPR003445">
    <property type="entry name" value="Cat_transpt"/>
</dbReference>
<keyword evidence="8 12" id="KW-0630">Potassium</keyword>
<feature type="transmembrane region" description="Helical" evidence="14">
    <location>
        <begin position="397"/>
        <end position="421"/>
    </location>
</feature>
<evidence type="ECO:0000256" key="4">
    <source>
        <dbReference type="ARBA" id="ARBA00022475"/>
    </source>
</evidence>
<feature type="binding site" evidence="13">
    <location>
        <position position="323"/>
    </location>
    <ligand>
        <name>K(+)</name>
        <dbReference type="ChEBI" id="CHEBI:29103"/>
    </ligand>
</feature>
<dbReference type="InterPro" id="IPR004772">
    <property type="entry name" value="TrkH"/>
</dbReference>
<feature type="transmembrane region" description="Helical" evidence="14">
    <location>
        <begin position="336"/>
        <end position="358"/>
    </location>
</feature>
<name>A0A377JJW1_HAEPA</name>
<dbReference type="GO" id="GO:0005886">
    <property type="term" value="C:plasma membrane"/>
    <property type="evidence" value="ECO:0007669"/>
    <property type="project" value="UniProtKB-SubCell"/>
</dbReference>
<dbReference type="NCBIfam" id="TIGR00933">
    <property type="entry name" value="2a38"/>
    <property type="match status" value="1"/>
</dbReference>
<evidence type="ECO:0000313" key="16">
    <source>
        <dbReference type="Proteomes" id="UP000254186"/>
    </source>
</evidence>
<feature type="binding site" evidence="13">
    <location>
        <position position="112"/>
    </location>
    <ligand>
        <name>K(+)</name>
        <dbReference type="ChEBI" id="CHEBI:29103"/>
    </ligand>
</feature>
<evidence type="ECO:0000256" key="7">
    <source>
        <dbReference type="ARBA" id="ARBA00022692"/>
    </source>
</evidence>
<evidence type="ECO:0000256" key="3">
    <source>
        <dbReference type="ARBA" id="ARBA00022448"/>
    </source>
</evidence>
<sequence length="487" mass="53667">MHILSIIRIIGILIMCFSGTMLIPAFVALIYGDGGGKAFMQAFALSLTVGMLLWWPCHHHKQELRSRDGFLIVVAFWFVLGGLATLPLLLFDSPHLTVASAVFEAFSGLTTTGATVMTGLDNLPKAILFYRQFLQWLGGMGIIVLAIAIIPLLGIGGMQLYRAEMSGPMKDQKIQPRIAETAKALWFVYFFLTMSCTLAYWLAGMTPFDALTHSFSTVSIGGFSTHDASIGYFNSSAINFITVIFLWISACNFALHFRAFSTLGRENILKIYTKDPEFRFFMSIQILLIVACTLVMISHQYFDSSWQDFEQVVFQAVSISTTTGYTTSNFAEWPSFVPMLLIIASFIGGCAGSVGGGLRVARILVLYLQGARELKRFVHPNLVYPIKWGKNVLDERVIGSIWAFFSAYLLVFTICLLSVIACGVEPFDAFNAVLASINNLGPGLGSVSSNMTAMPDSAKWVLTIAMVCGRLEIFTLLALFTPAFWKA</sequence>
<evidence type="ECO:0000256" key="5">
    <source>
        <dbReference type="ARBA" id="ARBA00022519"/>
    </source>
</evidence>
<feature type="transmembrane region" description="Helical" evidence="14">
    <location>
        <begin position="133"/>
        <end position="161"/>
    </location>
</feature>
<comment type="function">
    <text evidence="12">Low-affinity potassium transport system. Interacts with Trk system potassium uptake protein TrkA.</text>
</comment>
<evidence type="ECO:0000256" key="2">
    <source>
        <dbReference type="ARBA" id="ARBA00009137"/>
    </source>
</evidence>
<evidence type="ECO:0000256" key="1">
    <source>
        <dbReference type="ARBA" id="ARBA00004429"/>
    </source>
</evidence>
<dbReference type="AlphaFoldDB" id="A0A377JJW1"/>
<keyword evidence="10 12" id="KW-0406">Ion transport</keyword>
<feature type="transmembrane region" description="Helical" evidence="14">
    <location>
        <begin position="38"/>
        <end position="57"/>
    </location>
</feature>
<feature type="binding site" evidence="13">
    <location>
        <position position="322"/>
    </location>
    <ligand>
        <name>K(+)</name>
        <dbReference type="ChEBI" id="CHEBI:29103"/>
    </ligand>
</feature>
<evidence type="ECO:0000256" key="9">
    <source>
        <dbReference type="ARBA" id="ARBA00022989"/>
    </source>
</evidence>
<evidence type="ECO:0000256" key="6">
    <source>
        <dbReference type="ARBA" id="ARBA00022538"/>
    </source>
</evidence>
<feature type="binding site" evidence="13">
    <location>
        <position position="220"/>
    </location>
    <ligand>
        <name>K(+)</name>
        <dbReference type="ChEBI" id="CHEBI:29103"/>
    </ligand>
</feature>
<comment type="subcellular location">
    <subcellularLocation>
        <location evidence="1 12">Cell inner membrane</location>
        <topology evidence="1 12">Multi-pass membrane protein</topology>
    </subcellularLocation>
</comment>
<evidence type="ECO:0000256" key="8">
    <source>
        <dbReference type="ARBA" id="ARBA00022958"/>
    </source>
</evidence>
<feature type="transmembrane region" description="Helical" evidence="14">
    <location>
        <begin position="460"/>
        <end position="485"/>
    </location>
</feature>